<comment type="caution">
    <text evidence="1">The sequence shown here is derived from an EMBL/GenBank/DDBJ whole genome shotgun (WGS) entry which is preliminary data.</text>
</comment>
<protein>
    <submittedName>
        <fullName evidence="1">Uncharacterized protein</fullName>
    </submittedName>
</protein>
<accession>A0ABR2QBQ9</accession>
<sequence length="68" mass="7855">MPVAFQLTITAHDEYNPMQYNAGSMPRGLHYWVPPPLLWIKVNTDAAWREVYDYSGCDGVVRDYGVFM</sequence>
<evidence type="ECO:0000313" key="1">
    <source>
        <dbReference type="EMBL" id="KAK8998014.1"/>
    </source>
</evidence>
<evidence type="ECO:0000313" key="2">
    <source>
        <dbReference type="Proteomes" id="UP001396334"/>
    </source>
</evidence>
<dbReference type="Proteomes" id="UP001396334">
    <property type="component" value="Unassembled WGS sequence"/>
</dbReference>
<keyword evidence="2" id="KW-1185">Reference proteome</keyword>
<proteinExistence type="predicted"/>
<gene>
    <name evidence="1" type="ORF">V6N11_012547</name>
</gene>
<dbReference type="EMBL" id="JBBPBN010000042">
    <property type="protein sequence ID" value="KAK8998014.1"/>
    <property type="molecule type" value="Genomic_DNA"/>
</dbReference>
<reference evidence="1 2" key="1">
    <citation type="journal article" date="2024" name="G3 (Bethesda)">
        <title>Genome assembly of Hibiscus sabdariffa L. provides insights into metabolisms of medicinal natural products.</title>
        <authorList>
            <person name="Kim T."/>
        </authorList>
    </citation>
    <scope>NUCLEOTIDE SEQUENCE [LARGE SCALE GENOMIC DNA]</scope>
    <source>
        <strain evidence="1">TK-2024</strain>
        <tissue evidence="1">Old leaves</tissue>
    </source>
</reference>
<name>A0ABR2QBQ9_9ROSI</name>
<organism evidence="1 2">
    <name type="scientific">Hibiscus sabdariffa</name>
    <name type="common">roselle</name>
    <dbReference type="NCBI Taxonomy" id="183260"/>
    <lineage>
        <taxon>Eukaryota</taxon>
        <taxon>Viridiplantae</taxon>
        <taxon>Streptophyta</taxon>
        <taxon>Embryophyta</taxon>
        <taxon>Tracheophyta</taxon>
        <taxon>Spermatophyta</taxon>
        <taxon>Magnoliopsida</taxon>
        <taxon>eudicotyledons</taxon>
        <taxon>Gunneridae</taxon>
        <taxon>Pentapetalae</taxon>
        <taxon>rosids</taxon>
        <taxon>malvids</taxon>
        <taxon>Malvales</taxon>
        <taxon>Malvaceae</taxon>
        <taxon>Malvoideae</taxon>
        <taxon>Hibiscus</taxon>
    </lineage>
</organism>